<dbReference type="Pfam" id="PF22327">
    <property type="entry name" value="Nudt16-like"/>
    <property type="match status" value="1"/>
</dbReference>
<evidence type="ECO:0000256" key="2">
    <source>
        <dbReference type="ARBA" id="ARBA00004604"/>
    </source>
</evidence>
<gene>
    <name evidence="18" type="ORF">CRENBAI_000770</name>
</gene>
<evidence type="ECO:0000256" key="15">
    <source>
        <dbReference type="ARBA" id="ARBA00047875"/>
    </source>
</evidence>
<dbReference type="EMBL" id="JAHHUM010001537">
    <property type="protein sequence ID" value="KAK5610734.1"/>
    <property type="molecule type" value="Genomic_DNA"/>
</dbReference>
<dbReference type="InterPro" id="IPR000086">
    <property type="entry name" value="NUDIX_hydrolase_dom"/>
</dbReference>
<dbReference type="GO" id="GO:1990174">
    <property type="term" value="F:phosphodiesterase decapping endonuclease activity"/>
    <property type="evidence" value="ECO:0007669"/>
    <property type="project" value="TreeGrafter"/>
</dbReference>
<evidence type="ECO:0000256" key="3">
    <source>
        <dbReference type="ARBA" id="ARBA00004642"/>
    </source>
</evidence>
<evidence type="ECO:0000256" key="7">
    <source>
        <dbReference type="ARBA" id="ARBA00038173"/>
    </source>
</evidence>
<dbReference type="Gene3D" id="3.90.79.10">
    <property type="entry name" value="Nucleoside Triphosphate Pyrophosphohydrolase"/>
    <property type="match status" value="1"/>
</dbReference>
<comment type="similarity">
    <text evidence="7">Belongs to the Nudix hydrolase family. NUDT16 subfamily.</text>
</comment>
<dbReference type="EC" id="3.6.1.64" evidence="8"/>
<evidence type="ECO:0000259" key="17">
    <source>
        <dbReference type="PROSITE" id="PS51462"/>
    </source>
</evidence>
<proteinExistence type="inferred from homology"/>
<dbReference type="AlphaFoldDB" id="A0AAV9RPD8"/>
<dbReference type="GO" id="GO:0009117">
    <property type="term" value="P:nucleotide metabolic process"/>
    <property type="evidence" value="ECO:0007669"/>
    <property type="project" value="UniProtKB-KW"/>
</dbReference>
<comment type="catalytic activity">
    <reaction evidence="15">
        <text>IDP + H2O = IMP + phosphate + H(+)</text>
        <dbReference type="Rhea" id="RHEA:35207"/>
        <dbReference type="ChEBI" id="CHEBI:15377"/>
        <dbReference type="ChEBI" id="CHEBI:15378"/>
        <dbReference type="ChEBI" id="CHEBI:43474"/>
        <dbReference type="ChEBI" id="CHEBI:58053"/>
        <dbReference type="ChEBI" id="CHEBI:58280"/>
        <dbReference type="EC" id="3.6.1.64"/>
    </reaction>
    <physiologicalReaction direction="left-to-right" evidence="15">
        <dbReference type="Rhea" id="RHEA:35208"/>
    </physiologicalReaction>
</comment>
<dbReference type="GO" id="GO:0016077">
    <property type="term" value="P:sno(s)RNA catabolic process"/>
    <property type="evidence" value="ECO:0007669"/>
    <property type="project" value="TreeGrafter"/>
</dbReference>
<dbReference type="GO" id="GO:0140933">
    <property type="term" value="F:5'-(N(7)-methylguanosine 5'-triphospho)-[mRNA] hydrolase activity"/>
    <property type="evidence" value="ECO:0007669"/>
    <property type="project" value="UniProtKB-EC"/>
</dbReference>
<evidence type="ECO:0000256" key="9">
    <source>
        <dbReference type="ARBA" id="ARBA00039871"/>
    </source>
</evidence>
<keyword evidence="6" id="KW-0539">Nucleus</keyword>
<organism evidence="18 19">
    <name type="scientific">Crenichthys baileyi</name>
    <name type="common">White River springfish</name>
    <dbReference type="NCBI Taxonomy" id="28760"/>
    <lineage>
        <taxon>Eukaryota</taxon>
        <taxon>Metazoa</taxon>
        <taxon>Chordata</taxon>
        <taxon>Craniata</taxon>
        <taxon>Vertebrata</taxon>
        <taxon>Euteleostomi</taxon>
        <taxon>Actinopterygii</taxon>
        <taxon>Neopterygii</taxon>
        <taxon>Teleostei</taxon>
        <taxon>Neoteleostei</taxon>
        <taxon>Acanthomorphata</taxon>
        <taxon>Ovalentaria</taxon>
        <taxon>Atherinomorphae</taxon>
        <taxon>Cyprinodontiformes</taxon>
        <taxon>Goodeidae</taxon>
        <taxon>Crenichthys</taxon>
    </lineage>
</organism>
<comment type="caution">
    <text evidence="18">The sequence shown here is derived from an EMBL/GenBank/DDBJ whole genome shotgun (WGS) entry which is preliminary data.</text>
</comment>
<evidence type="ECO:0000256" key="14">
    <source>
        <dbReference type="ARBA" id="ARBA00047661"/>
    </source>
</evidence>
<dbReference type="SUPFAM" id="SSF55811">
    <property type="entry name" value="Nudix"/>
    <property type="match status" value="1"/>
</dbReference>
<dbReference type="PANTHER" id="PTHR31699:SF1">
    <property type="entry name" value="U8 SNORNA-DECAPPING ENZYME"/>
    <property type="match status" value="1"/>
</dbReference>
<evidence type="ECO:0000313" key="18">
    <source>
        <dbReference type="EMBL" id="KAK5610734.1"/>
    </source>
</evidence>
<dbReference type="GO" id="GO:0005730">
    <property type="term" value="C:nucleolus"/>
    <property type="evidence" value="ECO:0007669"/>
    <property type="project" value="UniProtKB-SubCell"/>
</dbReference>
<dbReference type="InterPro" id="IPR015797">
    <property type="entry name" value="NUDIX_hydrolase-like_dom_sf"/>
</dbReference>
<comment type="subcellular location">
    <subcellularLocation>
        <location evidence="2">Nucleus</location>
        <location evidence="2">Nucleolus</location>
    </subcellularLocation>
    <subcellularLocation>
        <location evidence="3">Nucleus</location>
        <location evidence="3">Nucleoplasm</location>
    </subcellularLocation>
</comment>
<sequence length="222" mass="24669">MASGQLSRNEALECSRSRHACHVMLYSDTASQLFGRTPIRHIVLMQMRFDGLLGFPGGLVDPSEETLEEGLTRELLEELGVAVPVSVEDYVESCFASSHPFTSSSSSSRLILHFYVKKIEEEHIREIEKAAASTAADHGLEVLGMVRVPLYSTKSHRGLPCFLSHSFIGNARSQLVDSLLRLHLVSPGELRRALRSSQRMNAQAAQELRAALELTEEPRKQL</sequence>
<protein>
    <recommendedName>
        <fullName evidence="9">U8 snoRNA-decapping enzyme</fullName>
        <ecNumber evidence="8">3.6.1.64</ecNumber>
    </recommendedName>
    <alternativeName>
        <fullName evidence="12">IDP phosphatase</fullName>
    </alternativeName>
    <alternativeName>
        <fullName evidence="10">Inosine diphosphate phosphatase</fullName>
    </alternativeName>
    <alternativeName>
        <fullName evidence="11">Nucleoside diphosphate-linked moiety X motif 16</fullName>
    </alternativeName>
    <alternativeName>
        <fullName evidence="13">m7GpppN-mRNA hydrolase</fullName>
    </alternativeName>
</protein>
<dbReference type="GO" id="GO:0006402">
    <property type="term" value="P:mRNA catabolic process"/>
    <property type="evidence" value="ECO:0007669"/>
    <property type="project" value="TreeGrafter"/>
</dbReference>
<accession>A0AAV9RPD8</accession>
<evidence type="ECO:0000256" key="16">
    <source>
        <dbReference type="ARBA" id="ARBA00048945"/>
    </source>
</evidence>
<dbReference type="GO" id="GO:0005654">
    <property type="term" value="C:nucleoplasm"/>
    <property type="evidence" value="ECO:0007669"/>
    <property type="project" value="UniProtKB-SubCell"/>
</dbReference>
<evidence type="ECO:0000256" key="4">
    <source>
        <dbReference type="ARBA" id="ARBA00022884"/>
    </source>
</evidence>
<reference evidence="18 19" key="1">
    <citation type="submission" date="2021-06" db="EMBL/GenBank/DDBJ databases">
        <authorList>
            <person name="Palmer J.M."/>
        </authorList>
    </citation>
    <scope>NUCLEOTIDE SEQUENCE [LARGE SCALE GENOMIC DNA]</scope>
    <source>
        <strain evidence="18 19">MEX-2019</strain>
        <tissue evidence="18">Muscle</tissue>
    </source>
</reference>
<evidence type="ECO:0000256" key="11">
    <source>
        <dbReference type="ARBA" id="ARBA00041656"/>
    </source>
</evidence>
<keyword evidence="4" id="KW-0694">RNA-binding</keyword>
<dbReference type="Proteomes" id="UP001311232">
    <property type="component" value="Unassembled WGS sequence"/>
</dbReference>
<evidence type="ECO:0000256" key="8">
    <source>
        <dbReference type="ARBA" id="ARBA00038899"/>
    </source>
</evidence>
<dbReference type="GO" id="GO:1990003">
    <property type="term" value="F:IDP phosphatase activity"/>
    <property type="evidence" value="ECO:0007669"/>
    <property type="project" value="UniProtKB-EC"/>
</dbReference>
<keyword evidence="19" id="KW-1185">Reference proteome</keyword>
<dbReference type="PANTHER" id="PTHR31699">
    <property type="entry name" value="NUDIX T16 FAMILY MEMBER"/>
    <property type="match status" value="1"/>
</dbReference>
<evidence type="ECO:0000256" key="5">
    <source>
        <dbReference type="ARBA" id="ARBA00023080"/>
    </source>
</evidence>
<comment type="cofactor">
    <cofactor evidence="1">
        <name>Co(2+)</name>
        <dbReference type="ChEBI" id="CHEBI:48828"/>
    </cofactor>
</comment>
<evidence type="ECO:0000256" key="12">
    <source>
        <dbReference type="ARBA" id="ARBA00042015"/>
    </source>
</evidence>
<keyword evidence="5" id="KW-0546">Nucleotide metabolism</keyword>
<evidence type="ECO:0000256" key="1">
    <source>
        <dbReference type="ARBA" id="ARBA00001941"/>
    </source>
</evidence>
<dbReference type="InterPro" id="IPR054754">
    <property type="entry name" value="NudT16"/>
</dbReference>
<name>A0AAV9RPD8_9TELE</name>
<evidence type="ECO:0000256" key="10">
    <source>
        <dbReference type="ARBA" id="ARBA00041450"/>
    </source>
</evidence>
<feature type="domain" description="Nudix hydrolase" evidence="17">
    <location>
        <begin position="16"/>
        <end position="177"/>
    </location>
</feature>
<dbReference type="PROSITE" id="PS51462">
    <property type="entry name" value="NUDIX"/>
    <property type="match status" value="1"/>
</dbReference>
<evidence type="ECO:0000256" key="6">
    <source>
        <dbReference type="ARBA" id="ARBA00023242"/>
    </source>
</evidence>
<evidence type="ECO:0000256" key="13">
    <source>
        <dbReference type="ARBA" id="ARBA00043162"/>
    </source>
</evidence>
<evidence type="ECO:0000313" key="19">
    <source>
        <dbReference type="Proteomes" id="UP001311232"/>
    </source>
</evidence>
<comment type="catalytic activity">
    <reaction evidence="16">
        <text>dIDP + H2O = dIMP + phosphate + H(+)</text>
        <dbReference type="Rhea" id="RHEA:35211"/>
        <dbReference type="ChEBI" id="CHEBI:15377"/>
        <dbReference type="ChEBI" id="CHEBI:15378"/>
        <dbReference type="ChEBI" id="CHEBI:43474"/>
        <dbReference type="ChEBI" id="CHEBI:61194"/>
        <dbReference type="ChEBI" id="CHEBI:62286"/>
        <dbReference type="EC" id="3.6.1.64"/>
    </reaction>
    <physiologicalReaction direction="left-to-right" evidence="16">
        <dbReference type="Rhea" id="RHEA:35212"/>
    </physiologicalReaction>
</comment>
<dbReference type="GO" id="GO:0030515">
    <property type="term" value="F:snoRNA binding"/>
    <property type="evidence" value="ECO:0007669"/>
    <property type="project" value="TreeGrafter"/>
</dbReference>
<comment type="catalytic activity">
    <reaction evidence="14">
        <text>a 5'-end (N(7)-methyl 5'-triphosphoguanosine)-ribonucleoside in mRNA + H2O = N(7)-methyl-GDP + a 5'-end phospho-ribonucleoside in mRNA + 2 H(+)</text>
        <dbReference type="Rhea" id="RHEA:67484"/>
        <dbReference type="Rhea" id="RHEA-COMP:15692"/>
        <dbReference type="Rhea" id="RHEA-COMP:17167"/>
        <dbReference type="ChEBI" id="CHEBI:15377"/>
        <dbReference type="ChEBI" id="CHEBI:15378"/>
        <dbReference type="ChEBI" id="CHEBI:63714"/>
        <dbReference type="ChEBI" id="CHEBI:138282"/>
        <dbReference type="ChEBI" id="CHEBI:156461"/>
        <dbReference type="EC" id="3.6.1.62"/>
    </reaction>
    <physiologicalReaction direction="left-to-right" evidence="14">
        <dbReference type="Rhea" id="RHEA:67485"/>
    </physiologicalReaction>
</comment>